<comment type="caution">
    <text evidence="1">The sequence shown here is derived from an EMBL/GenBank/DDBJ whole genome shotgun (WGS) entry which is preliminary data.</text>
</comment>
<dbReference type="Pfam" id="PF08002">
    <property type="entry name" value="DUF1697"/>
    <property type="match status" value="1"/>
</dbReference>
<dbReference type="SUPFAM" id="SSF160379">
    <property type="entry name" value="SP0830-like"/>
    <property type="match status" value="1"/>
</dbReference>
<dbReference type="Proteomes" id="UP000298313">
    <property type="component" value="Unassembled WGS sequence"/>
</dbReference>
<dbReference type="EMBL" id="SOHH01000117">
    <property type="protein sequence ID" value="TFD71061.1"/>
    <property type="molecule type" value="Genomic_DNA"/>
</dbReference>
<keyword evidence="2" id="KW-1185">Reference proteome</keyword>
<evidence type="ECO:0000313" key="1">
    <source>
        <dbReference type="EMBL" id="TFD71061.1"/>
    </source>
</evidence>
<dbReference type="Gene3D" id="3.30.70.1280">
    <property type="entry name" value="SP0830-like domains"/>
    <property type="match status" value="1"/>
</dbReference>
<sequence>MTRFAALLRGINVNGITIAMNDLRGTFEGLGHTGARTVLASGNVLFDTDRTDAAAIKAQIERALSDTFGYQAWIVLIDTGSLARVVRDYPFDPGREGWHPYVVFGTAPAVLGELAAEAPGLDPAIERVVAGDGVLYWQVLRSVGITSPFSRMTGKARYRSTTTTRNLRTLDKLLGAPPAG</sequence>
<evidence type="ECO:0000313" key="2">
    <source>
        <dbReference type="Proteomes" id="UP000298313"/>
    </source>
</evidence>
<proteinExistence type="predicted"/>
<accession>A0A4R9AWH0</accession>
<dbReference type="AlphaFoldDB" id="A0A4R9AWH0"/>
<reference evidence="1 2" key="1">
    <citation type="submission" date="2019-03" db="EMBL/GenBank/DDBJ databases">
        <title>Genomics of glacier-inhabiting Cryobacterium strains.</title>
        <authorList>
            <person name="Liu Q."/>
            <person name="Xin Y.-H."/>
        </authorList>
    </citation>
    <scope>NUCLEOTIDE SEQUENCE [LARGE SCALE GENOMIC DNA]</scope>
    <source>
        <strain evidence="1 2">Hh4</strain>
    </source>
</reference>
<dbReference type="OrthoDB" id="9806494at2"/>
<dbReference type="PANTHER" id="PTHR36439:SF1">
    <property type="entry name" value="DUF1697 DOMAIN-CONTAINING PROTEIN"/>
    <property type="match status" value="1"/>
</dbReference>
<protein>
    <submittedName>
        <fullName evidence="1">DUF1697 domain-containing protein</fullName>
    </submittedName>
</protein>
<gene>
    <name evidence="1" type="ORF">E3T48_16060</name>
</gene>
<dbReference type="PANTHER" id="PTHR36439">
    <property type="entry name" value="BLL4334 PROTEIN"/>
    <property type="match status" value="1"/>
</dbReference>
<dbReference type="InterPro" id="IPR012545">
    <property type="entry name" value="DUF1697"/>
</dbReference>
<dbReference type="RefSeq" id="WP_134525024.1">
    <property type="nucleotide sequence ID" value="NZ_SOHH01000117.1"/>
</dbReference>
<dbReference type="PIRSF" id="PIRSF008502">
    <property type="entry name" value="UCP008502"/>
    <property type="match status" value="1"/>
</dbReference>
<organism evidence="1 2">
    <name type="scientific">Cryobacterium fucosi</name>
    <dbReference type="NCBI Taxonomy" id="1259157"/>
    <lineage>
        <taxon>Bacteria</taxon>
        <taxon>Bacillati</taxon>
        <taxon>Actinomycetota</taxon>
        <taxon>Actinomycetes</taxon>
        <taxon>Micrococcales</taxon>
        <taxon>Microbacteriaceae</taxon>
        <taxon>Cryobacterium</taxon>
    </lineage>
</organism>
<name>A0A4R9AWH0_9MICO</name>